<organism evidence="1 2">
    <name type="scientific">Marinomonas alcarazii</name>
    <dbReference type="NCBI Taxonomy" id="491949"/>
    <lineage>
        <taxon>Bacteria</taxon>
        <taxon>Pseudomonadati</taxon>
        <taxon>Pseudomonadota</taxon>
        <taxon>Gammaproteobacteria</taxon>
        <taxon>Oceanospirillales</taxon>
        <taxon>Oceanospirillaceae</taxon>
        <taxon>Marinomonas</taxon>
    </lineage>
</organism>
<dbReference type="EMBL" id="QKLW01000003">
    <property type="protein sequence ID" value="PYF82444.1"/>
    <property type="molecule type" value="Genomic_DNA"/>
</dbReference>
<reference evidence="1 2" key="1">
    <citation type="submission" date="2018-06" db="EMBL/GenBank/DDBJ databases">
        <title>Genomic Encyclopedia of Type Strains, Phase III (KMG-III): the genomes of soil and plant-associated and newly described type strains.</title>
        <authorList>
            <person name="Whitman W."/>
        </authorList>
    </citation>
    <scope>NUCLEOTIDE SEQUENCE [LARGE SCALE GENOMIC DNA]</scope>
    <source>
        <strain evidence="1 2">CECT 7730</strain>
    </source>
</reference>
<accession>A0A318V1L4</accession>
<keyword evidence="2" id="KW-1185">Reference proteome</keyword>
<name>A0A318V1L4_9GAMM</name>
<protein>
    <submittedName>
        <fullName evidence="1">Uncharacterized protein</fullName>
    </submittedName>
</protein>
<gene>
    <name evidence="1" type="ORF">DFP75_103272</name>
</gene>
<sequence length="43" mass="4966">MSVLFWCGHLGKHKEVQTYNGKRWILLAMLINIIYEADSSNAN</sequence>
<proteinExistence type="predicted"/>
<comment type="caution">
    <text evidence="1">The sequence shown here is derived from an EMBL/GenBank/DDBJ whole genome shotgun (WGS) entry which is preliminary data.</text>
</comment>
<dbReference type="Proteomes" id="UP000247551">
    <property type="component" value="Unassembled WGS sequence"/>
</dbReference>
<dbReference type="AlphaFoldDB" id="A0A318V1L4"/>
<evidence type="ECO:0000313" key="1">
    <source>
        <dbReference type="EMBL" id="PYF82444.1"/>
    </source>
</evidence>
<evidence type="ECO:0000313" key="2">
    <source>
        <dbReference type="Proteomes" id="UP000247551"/>
    </source>
</evidence>